<dbReference type="Proteomes" id="UP001156102">
    <property type="component" value="Unassembled WGS sequence"/>
</dbReference>
<proteinExistence type="predicted"/>
<keyword evidence="1" id="KW-0812">Transmembrane</keyword>
<sequence length="56" mass="5612">MKERGKAGLFCGLAAVCFSGAVALYDVADNAATIGASLGTVSILAAAFFTGRKEAK</sequence>
<evidence type="ECO:0000313" key="3">
    <source>
        <dbReference type="Proteomes" id="UP001156102"/>
    </source>
</evidence>
<reference evidence="2" key="1">
    <citation type="submission" date="2022-07" db="EMBL/GenBank/DDBJ databases">
        <authorList>
            <person name="Li W.-J."/>
            <person name="Deng Q.-Q."/>
        </authorList>
    </citation>
    <scope>NUCLEOTIDE SEQUENCE</scope>
    <source>
        <strain evidence="2">SYSU M60031</strain>
    </source>
</reference>
<dbReference type="EMBL" id="JANCLT010000015">
    <property type="protein sequence ID" value="MCP8970828.1"/>
    <property type="molecule type" value="Genomic_DNA"/>
</dbReference>
<keyword evidence="3" id="KW-1185">Reference proteome</keyword>
<feature type="transmembrane region" description="Helical" evidence="1">
    <location>
        <begin position="33"/>
        <end position="51"/>
    </location>
</feature>
<comment type="caution">
    <text evidence="2">The sequence shown here is derived from an EMBL/GenBank/DDBJ whole genome shotgun (WGS) entry which is preliminary data.</text>
</comment>
<protein>
    <submittedName>
        <fullName evidence="2">Uncharacterized protein</fullName>
    </submittedName>
</protein>
<dbReference type="RefSeq" id="WP_254760755.1">
    <property type="nucleotide sequence ID" value="NZ_JANCLT010000015.1"/>
</dbReference>
<organism evidence="2 3">
    <name type="scientific">Ectobacillus ponti</name>
    <dbReference type="NCBI Taxonomy" id="2961894"/>
    <lineage>
        <taxon>Bacteria</taxon>
        <taxon>Bacillati</taxon>
        <taxon>Bacillota</taxon>
        <taxon>Bacilli</taxon>
        <taxon>Bacillales</taxon>
        <taxon>Bacillaceae</taxon>
        <taxon>Ectobacillus</taxon>
    </lineage>
</organism>
<accession>A0AA42BUS7</accession>
<dbReference type="AlphaFoldDB" id="A0AA42BUS7"/>
<gene>
    <name evidence="2" type="ORF">NK662_20120</name>
</gene>
<keyword evidence="1" id="KW-1133">Transmembrane helix</keyword>
<evidence type="ECO:0000256" key="1">
    <source>
        <dbReference type="SAM" id="Phobius"/>
    </source>
</evidence>
<evidence type="ECO:0000313" key="2">
    <source>
        <dbReference type="EMBL" id="MCP8970828.1"/>
    </source>
</evidence>
<keyword evidence="1" id="KW-0472">Membrane</keyword>
<name>A0AA42BUS7_9BACI</name>